<organism evidence="2 3">
    <name type="scientific">Natranaeroarchaeum sulfidigenes</name>
    <dbReference type="NCBI Taxonomy" id="2784880"/>
    <lineage>
        <taxon>Archaea</taxon>
        <taxon>Methanobacteriati</taxon>
        <taxon>Methanobacteriota</taxon>
        <taxon>Stenosarchaea group</taxon>
        <taxon>Halobacteria</taxon>
        <taxon>Halobacteriales</taxon>
        <taxon>Natronoarchaeaceae</taxon>
        <taxon>Natranaeroarchaeum</taxon>
    </lineage>
</organism>
<sequence length="129" mass="15116">MIKETQPECLLSIYKQRNSCVGDTMGQCENNREEEISLKTIFDTLSSPKRHWLIMEISDRSAADEIKLNEICKRMQEQSEFIEIYHCHLPVLDENGIIHWDRETDIVESGPYFEDAVSVLEQFVYQEEG</sequence>
<keyword evidence="3" id="KW-1185">Reference proteome</keyword>
<gene>
    <name evidence="2" type="ORF">AArcS_1616</name>
</gene>
<dbReference type="InterPro" id="IPR055768">
    <property type="entry name" value="DUF7344"/>
</dbReference>
<name>A0A897MQL3_9EURY</name>
<dbReference type="Proteomes" id="UP000663586">
    <property type="component" value="Chromosome"/>
</dbReference>
<dbReference type="EMBL" id="CP064786">
    <property type="protein sequence ID" value="QSG02827.1"/>
    <property type="molecule type" value="Genomic_DNA"/>
</dbReference>
<accession>A0A897MQL3</accession>
<dbReference type="Pfam" id="PF24035">
    <property type="entry name" value="DUF7344"/>
    <property type="match status" value="1"/>
</dbReference>
<evidence type="ECO:0000313" key="2">
    <source>
        <dbReference type="EMBL" id="QSG02827.1"/>
    </source>
</evidence>
<dbReference type="KEGG" id="hara:AArcS_1616"/>
<evidence type="ECO:0000313" key="3">
    <source>
        <dbReference type="Proteomes" id="UP000663586"/>
    </source>
</evidence>
<reference evidence="2" key="1">
    <citation type="submission" date="2020-11" db="EMBL/GenBank/DDBJ databases">
        <title>Carbohydrate-dependent, anaerobic sulfur respiration: A novel catabolism in halophilic archaea.</title>
        <authorList>
            <person name="Sorokin D.Y."/>
            <person name="Messina E."/>
            <person name="Smedile F."/>
            <person name="La Cono V."/>
            <person name="Hallsworth J.E."/>
            <person name="Yakimov M.M."/>
        </authorList>
    </citation>
    <scope>NUCLEOTIDE SEQUENCE</scope>
    <source>
        <strain evidence="2">AArc-S</strain>
    </source>
</reference>
<feature type="domain" description="DUF7344" evidence="1">
    <location>
        <begin position="54"/>
        <end position="108"/>
    </location>
</feature>
<evidence type="ECO:0000259" key="1">
    <source>
        <dbReference type="Pfam" id="PF24035"/>
    </source>
</evidence>
<proteinExistence type="predicted"/>
<dbReference type="AlphaFoldDB" id="A0A897MQL3"/>
<protein>
    <submittedName>
        <fullName evidence="2">Putative trancriptional regulator, ArsR family</fullName>
    </submittedName>
</protein>